<evidence type="ECO:0000313" key="1">
    <source>
        <dbReference type="EMBL" id="MCI02997.1"/>
    </source>
</evidence>
<dbReference type="Proteomes" id="UP000265520">
    <property type="component" value="Unassembled WGS sequence"/>
</dbReference>
<organism evidence="1 2">
    <name type="scientific">Trifolium medium</name>
    <dbReference type="NCBI Taxonomy" id="97028"/>
    <lineage>
        <taxon>Eukaryota</taxon>
        <taxon>Viridiplantae</taxon>
        <taxon>Streptophyta</taxon>
        <taxon>Embryophyta</taxon>
        <taxon>Tracheophyta</taxon>
        <taxon>Spermatophyta</taxon>
        <taxon>Magnoliopsida</taxon>
        <taxon>eudicotyledons</taxon>
        <taxon>Gunneridae</taxon>
        <taxon>Pentapetalae</taxon>
        <taxon>rosids</taxon>
        <taxon>fabids</taxon>
        <taxon>Fabales</taxon>
        <taxon>Fabaceae</taxon>
        <taxon>Papilionoideae</taxon>
        <taxon>50 kb inversion clade</taxon>
        <taxon>NPAAA clade</taxon>
        <taxon>Hologalegina</taxon>
        <taxon>IRL clade</taxon>
        <taxon>Trifolieae</taxon>
        <taxon>Trifolium</taxon>
    </lineage>
</organism>
<comment type="caution">
    <text evidence="1">The sequence shown here is derived from an EMBL/GenBank/DDBJ whole genome shotgun (WGS) entry which is preliminary data.</text>
</comment>
<evidence type="ECO:0000313" key="2">
    <source>
        <dbReference type="Proteomes" id="UP000265520"/>
    </source>
</evidence>
<reference evidence="1 2" key="1">
    <citation type="journal article" date="2018" name="Front. Plant Sci.">
        <title>Red Clover (Trifolium pratense) and Zigzag Clover (T. medium) - A Picture of Genomic Similarities and Differences.</title>
        <authorList>
            <person name="Dluhosova J."/>
            <person name="Istvanek J."/>
            <person name="Nedelnik J."/>
            <person name="Repkova J."/>
        </authorList>
    </citation>
    <scope>NUCLEOTIDE SEQUENCE [LARGE SCALE GENOMIC DNA]</scope>
    <source>
        <strain evidence="2">cv. 10/8</strain>
        <tissue evidence="1">Leaf</tissue>
    </source>
</reference>
<dbReference type="EMBL" id="LXQA010050886">
    <property type="protein sequence ID" value="MCI02997.1"/>
    <property type="molecule type" value="Genomic_DNA"/>
</dbReference>
<keyword evidence="2" id="KW-1185">Reference proteome</keyword>
<sequence>MMVRGWFAVTHDGEGVWFWWIKFREPHIDDGVGFGDGGLWFQQGMSVDDGRIIVM</sequence>
<name>A0A392NT30_9FABA</name>
<protein>
    <submittedName>
        <fullName evidence="1">Uncharacterized protein</fullName>
    </submittedName>
</protein>
<feature type="non-terminal residue" evidence="1">
    <location>
        <position position="55"/>
    </location>
</feature>
<accession>A0A392NT30</accession>
<dbReference type="AlphaFoldDB" id="A0A392NT30"/>
<proteinExistence type="predicted"/>